<reference evidence="2" key="1">
    <citation type="journal article" date="2022" name="Mol. Ecol. Resour.">
        <title>The genomes of chicory, endive, great burdock and yacon provide insights into Asteraceae palaeo-polyploidization history and plant inulin production.</title>
        <authorList>
            <person name="Fan W."/>
            <person name="Wang S."/>
            <person name="Wang H."/>
            <person name="Wang A."/>
            <person name="Jiang F."/>
            <person name="Liu H."/>
            <person name="Zhao H."/>
            <person name="Xu D."/>
            <person name="Zhang Y."/>
        </authorList>
    </citation>
    <scope>NUCLEOTIDE SEQUENCE [LARGE SCALE GENOMIC DNA]</scope>
    <source>
        <strain evidence="2">cv. Yunnan</strain>
    </source>
</reference>
<reference evidence="1 2" key="2">
    <citation type="journal article" date="2022" name="Mol. Ecol. Resour.">
        <title>The genomes of chicory, endive, great burdock and yacon provide insights into Asteraceae paleo-polyploidization history and plant inulin production.</title>
        <authorList>
            <person name="Fan W."/>
            <person name="Wang S."/>
            <person name="Wang H."/>
            <person name="Wang A."/>
            <person name="Jiang F."/>
            <person name="Liu H."/>
            <person name="Zhao H."/>
            <person name="Xu D."/>
            <person name="Zhang Y."/>
        </authorList>
    </citation>
    <scope>NUCLEOTIDE SEQUENCE [LARGE SCALE GENOMIC DNA]</scope>
    <source>
        <strain evidence="2">cv. Yunnan</strain>
        <tissue evidence="1">Leaves</tissue>
    </source>
</reference>
<evidence type="ECO:0000313" key="2">
    <source>
        <dbReference type="Proteomes" id="UP001056120"/>
    </source>
</evidence>
<dbReference type="Proteomes" id="UP001056120">
    <property type="component" value="Linkage Group LG29"/>
</dbReference>
<proteinExistence type="predicted"/>
<dbReference type="EMBL" id="CM042046">
    <property type="protein sequence ID" value="KAI3675787.1"/>
    <property type="molecule type" value="Genomic_DNA"/>
</dbReference>
<gene>
    <name evidence="1" type="ORF">L1987_85380</name>
</gene>
<evidence type="ECO:0000313" key="1">
    <source>
        <dbReference type="EMBL" id="KAI3675787.1"/>
    </source>
</evidence>
<keyword evidence="2" id="KW-1185">Reference proteome</keyword>
<organism evidence="1 2">
    <name type="scientific">Smallanthus sonchifolius</name>
    <dbReference type="NCBI Taxonomy" id="185202"/>
    <lineage>
        <taxon>Eukaryota</taxon>
        <taxon>Viridiplantae</taxon>
        <taxon>Streptophyta</taxon>
        <taxon>Embryophyta</taxon>
        <taxon>Tracheophyta</taxon>
        <taxon>Spermatophyta</taxon>
        <taxon>Magnoliopsida</taxon>
        <taxon>eudicotyledons</taxon>
        <taxon>Gunneridae</taxon>
        <taxon>Pentapetalae</taxon>
        <taxon>asterids</taxon>
        <taxon>campanulids</taxon>
        <taxon>Asterales</taxon>
        <taxon>Asteraceae</taxon>
        <taxon>Asteroideae</taxon>
        <taxon>Heliantheae alliance</taxon>
        <taxon>Millerieae</taxon>
        <taxon>Smallanthus</taxon>
    </lineage>
</organism>
<sequence length="181" mass="20240">MQLNKIAYQTWAKTKLKHAASLAANQGLSVTDAVMDVLNKSRINNQRTKKILIVSPDSAVLKLFKARSNRHELVYEVDENICDALNSTIADITEFANSVIIGKESVFPRTGGFLVDQTEVVAKLHAFKLPVYVQLFDNEFVSQPWDFFLDPYVEINSYVNGADVDGVITYYPATASKYRSG</sequence>
<protein>
    <submittedName>
        <fullName evidence="1">Uncharacterized protein</fullName>
    </submittedName>
</protein>
<accession>A0ACB8XX72</accession>
<comment type="caution">
    <text evidence="1">The sequence shown here is derived from an EMBL/GenBank/DDBJ whole genome shotgun (WGS) entry which is preliminary data.</text>
</comment>
<name>A0ACB8XX72_9ASTR</name>